<evidence type="ECO:0000313" key="2">
    <source>
        <dbReference type="EMBL" id="KAK2173148.1"/>
    </source>
</evidence>
<organism evidence="2 3">
    <name type="scientific">Ridgeia piscesae</name>
    <name type="common">Tubeworm</name>
    <dbReference type="NCBI Taxonomy" id="27915"/>
    <lineage>
        <taxon>Eukaryota</taxon>
        <taxon>Metazoa</taxon>
        <taxon>Spiralia</taxon>
        <taxon>Lophotrochozoa</taxon>
        <taxon>Annelida</taxon>
        <taxon>Polychaeta</taxon>
        <taxon>Sedentaria</taxon>
        <taxon>Canalipalpata</taxon>
        <taxon>Sabellida</taxon>
        <taxon>Siboglinidae</taxon>
        <taxon>Ridgeia</taxon>
    </lineage>
</organism>
<evidence type="ECO:0000313" key="3">
    <source>
        <dbReference type="Proteomes" id="UP001209878"/>
    </source>
</evidence>
<keyword evidence="3" id="KW-1185">Reference proteome</keyword>
<feature type="region of interest" description="Disordered" evidence="1">
    <location>
        <begin position="64"/>
        <end position="86"/>
    </location>
</feature>
<feature type="compositionally biased region" description="Basic and acidic residues" evidence="1">
    <location>
        <begin position="64"/>
        <end position="74"/>
    </location>
</feature>
<dbReference type="EMBL" id="JAODUO010000897">
    <property type="protein sequence ID" value="KAK2173148.1"/>
    <property type="molecule type" value="Genomic_DNA"/>
</dbReference>
<accession>A0AAD9KKB9</accession>
<name>A0AAD9KKB9_RIDPI</name>
<sequence>MIKFKFKFKGRLSFRQYLPSKPIKWGIKMWALYLRVRGILACGTVGVNRKGLPTTLLPKNVRLQRGELDGHDPTEQGTVLRRREQARTQVPVPKMLEDYNNTCGEWTCWTRPSATTR</sequence>
<comment type="caution">
    <text evidence="2">The sequence shown here is derived from an EMBL/GenBank/DDBJ whole genome shotgun (WGS) entry which is preliminary data.</text>
</comment>
<proteinExistence type="predicted"/>
<protein>
    <submittedName>
        <fullName evidence="2">Uncharacterized protein</fullName>
    </submittedName>
</protein>
<gene>
    <name evidence="2" type="ORF">NP493_896g00035</name>
</gene>
<reference evidence="2" key="1">
    <citation type="journal article" date="2023" name="Mol. Biol. Evol.">
        <title>Third-Generation Sequencing Reveals the Adaptive Role of the Epigenome in Three Deep-Sea Polychaetes.</title>
        <authorList>
            <person name="Perez M."/>
            <person name="Aroh O."/>
            <person name="Sun Y."/>
            <person name="Lan Y."/>
            <person name="Juniper S.K."/>
            <person name="Young C.R."/>
            <person name="Angers B."/>
            <person name="Qian P.Y."/>
        </authorList>
    </citation>
    <scope>NUCLEOTIDE SEQUENCE</scope>
    <source>
        <strain evidence="2">R07B-5</strain>
    </source>
</reference>
<dbReference type="Proteomes" id="UP001209878">
    <property type="component" value="Unassembled WGS sequence"/>
</dbReference>
<evidence type="ECO:0000256" key="1">
    <source>
        <dbReference type="SAM" id="MobiDB-lite"/>
    </source>
</evidence>
<dbReference type="AlphaFoldDB" id="A0AAD9KKB9"/>